<protein>
    <submittedName>
        <fullName evidence="2">Uncharacterized protein</fullName>
    </submittedName>
</protein>
<keyword evidence="3" id="KW-1185">Reference proteome</keyword>
<comment type="caution">
    <text evidence="2">The sequence shown here is derived from an EMBL/GenBank/DDBJ whole genome shotgun (WGS) entry which is preliminary data.</text>
</comment>
<proteinExistence type="predicted"/>
<evidence type="ECO:0000313" key="3">
    <source>
        <dbReference type="Proteomes" id="UP001165160"/>
    </source>
</evidence>
<dbReference type="EMBL" id="BRXX01000009">
    <property type="protein sequence ID" value="GMH81960.1"/>
    <property type="molecule type" value="Genomic_DNA"/>
</dbReference>
<dbReference type="AlphaFoldDB" id="A0A9W7B5Q0"/>
<organism evidence="2 3">
    <name type="scientific">Triparma verrucosa</name>
    <dbReference type="NCBI Taxonomy" id="1606542"/>
    <lineage>
        <taxon>Eukaryota</taxon>
        <taxon>Sar</taxon>
        <taxon>Stramenopiles</taxon>
        <taxon>Ochrophyta</taxon>
        <taxon>Bolidophyceae</taxon>
        <taxon>Parmales</taxon>
        <taxon>Triparmaceae</taxon>
        <taxon>Triparma</taxon>
    </lineage>
</organism>
<evidence type="ECO:0000256" key="1">
    <source>
        <dbReference type="SAM" id="MobiDB-lite"/>
    </source>
</evidence>
<feature type="region of interest" description="Disordered" evidence="1">
    <location>
        <begin position="219"/>
        <end position="240"/>
    </location>
</feature>
<dbReference type="Proteomes" id="UP001165160">
    <property type="component" value="Unassembled WGS sequence"/>
</dbReference>
<name>A0A9W7B5Q0_9STRA</name>
<evidence type="ECO:0000313" key="2">
    <source>
        <dbReference type="EMBL" id="GMH81960.1"/>
    </source>
</evidence>
<reference evidence="3" key="1">
    <citation type="journal article" date="2023" name="Commun. Biol.">
        <title>Genome analysis of Parmales, the sister group of diatoms, reveals the evolutionary specialization of diatoms from phago-mixotrophs to photoautotrophs.</title>
        <authorList>
            <person name="Ban H."/>
            <person name="Sato S."/>
            <person name="Yoshikawa S."/>
            <person name="Yamada K."/>
            <person name="Nakamura Y."/>
            <person name="Ichinomiya M."/>
            <person name="Sato N."/>
            <person name="Blanc-Mathieu R."/>
            <person name="Endo H."/>
            <person name="Kuwata A."/>
            <person name="Ogata H."/>
        </authorList>
    </citation>
    <scope>NUCLEOTIDE SEQUENCE [LARGE SCALE GENOMIC DNA]</scope>
    <source>
        <strain evidence="3">NIES 3699</strain>
    </source>
</reference>
<accession>A0A9W7B5Q0</accession>
<gene>
    <name evidence="2" type="ORF">TrVE_jg7747</name>
</gene>
<sequence length="489" mass="55120">MEALITHYSTSLHNALLIVTGLCWLEAPTLLTSKGLSPIDPRKRILAPRIISIWTVLPTTDVAVRGVCALISTLAFAGAAMDAGEEERRKITLAVTILVHSFHQVGFTGQRPDVLLSTVVLVLLTSSLFFIGGEKSVVFGWAQSALLFNFARNMLSFTSCIHPFPTPILRLAGWLLRRIRGRKVREVSIETRVGTRGKWNAVESVFTVEMVDRLNSPFDRSKGRRGSASVEGGGEGEGSGECRALEKVALRLAEDLGKEAQVRLRMTMGNGAVDEVWTPEPWTNEIQPSPELAEWNAIHLRSSDASYANATSWFCGWCAETHHDSSPYLSTKREILVYDGTSVQKQDIYIGYLDIEELWGLGVTGLGRSKFKNSIKNKIICDWFTYCIVCNMPKHLFGRIGGDGGGEDDRWTWSWYEKSLVAHAIMGKGKDEAVKAVGAPEEVDWIFWRDKAEVEGRKKFEENNDWLWRRLWEERWTRFERQQRVVLKK</sequence>